<keyword evidence="1" id="KW-0812">Transmembrane</keyword>
<feature type="domain" description="Transglutaminase-like" evidence="2">
    <location>
        <begin position="252"/>
        <end position="310"/>
    </location>
</feature>
<organism evidence="3 4">
    <name type="scientific">Paenibacillus brasilensis</name>
    <dbReference type="NCBI Taxonomy" id="128574"/>
    <lineage>
        <taxon>Bacteria</taxon>
        <taxon>Bacillati</taxon>
        <taxon>Bacillota</taxon>
        <taxon>Bacilli</taxon>
        <taxon>Bacillales</taxon>
        <taxon>Paenibacillaceae</taxon>
        <taxon>Paenibacillus</taxon>
    </lineage>
</organism>
<evidence type="ECO:0000313" key="4">
    <source>
        <dbReference type="Proteomes" id="UP001242811"/>
    </source>
</evidence>
<dbReference type="SUPFAM" id="SSF54001">
    <property type="entry name" value="Cysteine proteinases"/>
    <property type="match status" value="1"/>
</dbReference>
<sequence length="336" mass="37944">MSKGKDAKLQGLLYDGSQLPVEVAFCRAFLPENFIRNGKPVERQGRKAIGPSIYDGSLATERKFFMGKMIFSALLLFFMLSTTLLNSTAHAADSDSVAWLDQNNVNHGTVSVRYPVKPNVKTKILVTKDAQKYSYNLTPGKSEEVFPLQMGNGNYSISILEQLSGNQYKVIGQDTIELKLNDSKAVYLNSVQNIDWSDTNQAIQKARELTQGATTDREKLQKIYDYIISHIKYDSNQAFALTTDYLPEIDRTLSSQKDICYGYASLMAAMLRSVDVPTKLVMGKSSYVDTYHAWNEVYIDNQWVVVDTTVDAALYKGKQKFEMIKDPSKYIKTKQY</sequence>
<proteinExistence type="predicted"/>
<keyword evidence="1" id="KW-1133">Transmembrane helix</keyword>
<dbReference type="PANTHER" id="PTHR33490">
    <property type="entry name" value="BLR5614 PROTEIN-RELATED"/>
    <property type="match status" value="1"/>
</dbReference>
<feature type="transmembrane region" description="Helical" evidence="1">
    <location>
        <begin position="65"/>
        <end position="85"/>
    </location>
</feature>
<keyword evidence="4" id="KW-1185">Reference proteome</keyword>
<evidence type="ECO:0000259" key="2">
    <source>
        <dbReference type="SMART" id="SM00460"/>
    </source>
</evidence>
<evidence type="ECO:0000313" key="3">
    <source>
        <dbReference type="EMBL" id="MDQ0495905.1"/>
    </source>
</evidence>
<keyword evidence="1" id="KW-0472">Membrane</keyword>
<dbReference type="InterPro" id="IPR038765">
    <property type="entry name" value="Papain-like_cys_pep_sf"/>
</dbReference>
<evidence type="ECO:0000256" key="1">
    <source>
        <dbReference type="SAM" id="Phobius"/>
    </source>
</evidence>
<dbReference type="Pfam" id="PF01841">
    <property type="entry name" value="Transglut_core"/>
    <property type="match status" value="1"/>
</dbReference>
<name>A0ABU0L3R7_9BACL</name>
<dbReference type="SMART" id="SM00460">
    <property type="entry name" value="TGc"/>
    <property type="match status" value="1"/>
</dbReference>
<gene>
    <name evidence="3" type="ORF">QOZ95_004088</name>
</gene>
<comment type="caution">
    <text evidence="3">The sequence shown here is derived from an EMBL/GenBank/DDBJ whole genome shotgun (WGS) entry which is preliminary data.</text>
</comment>
<dbReference type="Proteomes" id="UP001242811">
    <property type="component" value="Unassembled WGS sequence"/>
</dbReference>
<protein>
    <recommendedName>
        <fullName evidence="2">Transglutaminase-like domain-containing protein</fullName>
    </recommendedName>
</protein>
<dbReference type="InterPro" id="IPR002931">
    <property type="entry name" value="Transglutaminase-like"/>
</dbReference>
<accession>A0ABU0L3R7</accession>
<dbReference type="Gene3D" id="3.10.620.30">
    <property type="match status" value="1"/>
</dbReference>
<dbReference type="EMBL" id="JAUSWA010000028">
    <property type="protein sequence ID" value="MDQ0495905.1"/>
    <property type="molecule type" value="Genomic_DNA"/>
</dbReference>
<reference evidence="3 4" key="1">
    <citation type="submission" date="2023-07" db="EMBL/GenBank/DDBJ databases">
        <title>Genomic Encyclopedia of Type Strains, Phase IV (KMG-IV): sequencing the most valuable type-strain genomes for metagenomic binning, comparative biology and taxonomic classification.</title>
        <authorList>
            <person name="Goeker M."/>
        </authorList>
    </citation>
    <scope>NUCLEOTIDE SEQUENCE [LARGE SCALE GENOMIC DNA]</scope>
    <source>
        <strain evidence="3 4">DSM 14914</strain>
    </source>
</reference>